<dbReference type="GO" id="GO:0016020">
    <property type="term" value="C:membrane"/>
    <property type="evidence" value="ECO:0007669"/>
    <property type="project" value="UniProtKB-SubCell"/>
</dbReference>
<dbReference type="SUPFAM" id="SSF54631">
    <property type="entry name" value="CBS-domain pair"/>
    <property type="match status" value="1"/>
</dbReference>
<organism evidence="11 12">
    <name type="scientific">Candidatus Uhrbacteria bacterium RIFCSPLOWO2_01_FULL_47_25</name>
    <dbReference type="NCBI Taxonomy" id="1802402"/>
    <lineage>
        <taxon>Bacteria</taxon>
        <taxon>Candidatus Uhriibacteriota</taxon>
    </lineage>
</organism>
<evidence type="ECO:0000256" key="8">
    <source>
        <dbReference type="PROSITE-ProRule" id="PRU00703"/>
    </source>
</evidence>
<dbReference type="InterPro" id="IPR046342">
    <property type="entry name" value="CBS_dom_sf"/>
</dbReference>
<dbReference type="SUPFAM" id="SSF161093">
    <property type="entry name" value="MgtE membrane domain-like"/>
    <property type="match status" value="1"/>
</dbReference>
<comment type="similarity">
    <text evidence="2">Belongs to the SLC41A transporter family.</text>
</comment>
<keyword evidence="4 9" id="KW-0812">Transmembrane</keyword>
<comment type="caution">
    <text evidence="11">The sequence shown here is derived from an EMBL/GenBank/DDBJ whole genome shotgun (WGS) entry which is preliminary data.</text>
</comment>
<evidence type="ECO:0000259" key="10">
    <source>
        <dbReference type="PROSITE" id="PS51371"/>
    </source>
</evidence>
<evidence type="ECO:0000256" key="4">
    <source>
        <dbReference type="ARBA" id="ARBA00022692"/>
    </source>
</evidence>
<dbReference type="Pfam" id="PF01769">
    <property type="entry name" value="MgtE"/>
    <property type="match status" value="1"/>
</dbReference>
<dbReference type="AlphaFoldDB" id="A0A1F7URL6"/>
<feature type="transmembrane region" description="Helical" evidence="9">
    <location>
        <begin position="233"/>
        <end position="254"/>
    </location>
</feature>
<proteinExistence type="inferred from homology"/>
<dbReference type="PANTHER" id="PTHR41394">
    <property type="entry name" value="MAGNESIUM TRANSPORTER MGTE"/>
    <property type="match status" value="1"/>
</dbReference>
<dbReference type="Gene3D" id="3.10.580.10">
    <property type="entry name" value="CBS-domain"/>
    <property type="match status" value="1"/>
</dbReference>
<evidence type="ECO:0000256" key="5">
    <source>
        <dbReference type="ARBA" id="ARBA00022842"/>
    </source>
</evidence>
<protein>
    <recommendedName>
        <fullName evidence="10">CBS domain-containing protein</fullName>
    </recommendedName>
</protein>
<evidence type="ECO:0000256" key="2">
    <source>
        <dbReference type="ARBA" id="ARBA00009749"/>
    </source>
</evidence>
<accession>A0A1F7URL6</accession>
<comment type="subcellular location">
    <subcellularLocation>
        <location evidence="1">Membrane</location>
        <topology evidence="1">Multi-pass membrane protein</topology>
    </subcellularLocation>
</comment>
<gene>
    <name evidence="11" type="ORF">A2936_00560</name>
</gene>
<dbReference type="PROSITE" id="PS51371">
    <property type="entry name" value="CBS"/>
    <property type="match status" value="1"/>
</dbReference>
<keyword evidence="6 9" id="KW-1133">Transmembrane helix</keyword>
<feature type="transmembrane region" description="Helical" evidence="9">
    <location>
        <begin position="162"/>
        <end position="182"/>
    </location>
</feature>
<evidence type="ECO:0000256" key="7">
    <source>
        <dbReference type="ARBA" id="ARBA00023136"/>
    </source>
</evidence>
<dbReference type="GO" id="GO:0008324">
    <property type="term" value="F:monoatomic cation transmembrane transporter activity"/>
    <property type="evidence" value="ECO:0007669"/>
    <property type="project" value="InterPro"/>
</dbReference>
<dbReference type="InterPro" id="IPR000644">
    <property type="entry name" value="CBS_dom"/>
</dbReference>
<keyword evidence="5" id="KW-0460">Magnesium</keyword>
<dbReference type="Pfam" id="PF00571">
    <property type="entry name" value="CBS"/>
    <property type="match status" value="1"/>
</dbReference>
<feature type="transmembrane region" description="Helical" evidence="9">
    <location>
        <begin position="260"/>
        <end position="288"/>
    </location>
</feature>
<sequence>MKSDEKETVMDHLVEAVPTAGAADTVEAVLRHLRSKKWDTLNYVYILDDKRCLIGTASVREVLAAKNEEKMSDLMVKDLVVVHPHNDQERASILAIQHDIKAVPIVRPGTNEFLGVVGAGQILKILHEEHTEDFLRLSGVQREHPVTDMLHVGPWRLAKLRLPWLIIGFAGGIIAILVARLFEASIEQQIFLAFFIPLVVYMSDAIGTQTETIYIRSLTLKQSSLWRYASREFAVGLLIAAVITLFIWIFTLIWTRAWSLALAVAVAMFVNMALAPVVALIVPTLLYWTKKDPALGSGPFTTIIQDIISLIIFFSITTWLLF</sequence>
<keyword evidence="8" id="KW-0129">CBS domain</keyword>
<dbReference type="InterPro" id="IPR006667">
    <property type="entry name" value="SLC41_membr_dom"/>
</dbReference>
<dbReference type="InterPro" id="IPR036739">
    <property type="entry name" value="SLC41_membr_dom_sf"/>
</dbReference>
<evidence type="ECO:0000313" key="12">
    <source>
        <dbReference type="Proteomes" id="UP000176846"/>
    </source>
</evidence>
<name>A0A1F7URL6_9BACT</name>
<evidence type="ECO:0000256" key="9">
    <source>
        <dbReference type="SAM" id="Phobius"/>
    </source>
</evidence>
<dbReference type="Gene3D" id="1.10.357.20">
    <property type="entry name" value="SLC41 divalent cation transporters, integral membrane domain"/>
    <property type="match status" value="1"/>
</dbReference>
<dbReference type="Proteomes" id="UP000176846">
    <property type="component" value="Unassembled WGS sequence"/>
</dbReference>
<dbReference type="EMBL" id="MGEK01000038">
    <property type="protein sequence ID" value="OGL80885.1"/>
    <property type="molecule type" value="Genomic_DNA"/>
</dbReference>
<dbReference type="SMART" id="SM00116">
    <property type="entry name" value="CBS"/>
    <property type="match status" value="1"/>
</dbReference>
<dbReference type="PANTHER" id="PTHR41394:SF5">
    <property type="entry name" value="SLC41A_MGTE INTEGRAL MEMBRANE DOMAIN-CONTAINING PROTEIN"/>
    <property type="match status" value="1"/>
</dbReference>
<feature type="domain" description="CBS" evidence="10">
    <location>
        <begin position="75"/>
        <end position="132"/>
    </location>
</feature>
<feature type="transmembrane region" description="Helical" evidence="9">
    <location>
        <begin position="300"/>
        <end position="321"/>
    </location>
</feature>
<evidence type="ECO:0000256" key="1">
    <source>
        <dbReference type="ARBA" id="ARBA00004141"/>
    </source>
</evidence>
<evidence type="ECO:0000313" key="11">
    <source>
        <dbReference type="EMBL" id="OGL80885.1"/>
    </source>
</evidence>
<keyword evidence="3" id="KW-0813">Transport</keyword>
<reference evidence="11 12" key="1">
    <citation type="journal article" date="2016" name="Nat. Commun.">
        <title>Thousands of microbial genomes shed light on interconnected biogeochemical processes in an aquifer system.</title>
        <authorList>
            <person name="Anantharaman K."/>
            <person name="Brown C.T."/>
            <person name="Hug L.A."/>
            <person name="Sharon I."/>
            <person name="Castelle C.J."/>
            <person name="Probst A.J."/>
            <person name="Thomas B.C."/>
            <person name="Singh A."/>
            <person name="Wilkins M.J."/>
            <person name="Karaoz U."/>
            <person name="Brodie E.L."/>
            <person name="Williams K.H."/>
            <person name="Hubbard S.S."/>
            <person name="Banfield J.F."/>
        </authorList>
    </citation>
    <scope>NUCLEOTIDE SEQUENCE [LARGE SCALE GENOMIC DNA]</scope>
</reference>
<evidence type="ECO:0000256" key="3">
    <source>
        <dbReference type="ARBA" id="ARBA00022448"/>
    </source>
</evidence>
<keyword evidence="7 9" id="KW-0472">Membrane</keyword>
<evidence type="ECO:0000256" key="6">
    <source>
        <dbReference type="ARBA" id="ARBA00022989"/>
    </source>
</evidence>
<feature type="transmembrane region" description="Helical" evidence="9">
    <location>
        <begin position="188"/>
        <end position="207"/>
    </location>
</feature>